<dbReference type="EMBL" id="JAACJL010000016">
    <property type="protein sequence ID" value="KAF4619298.1"/>
    <property type="molecule type" value="Genomic_DNA"/>
</dbReference>
<feature type="compositionally biased region" description="Low complexity" evidence="1">
    <location>
        <begin position="1"/>
        <end position="17"/>
    </location>
</feature>
<feature type="compositionally biased region" description="Polar residues" evidence="1">
    <location>
        <begin position="599"/>
        <end position="613"/>
    </location>
</feature>
<evidence type="ECO:0000313" key="2">
    <source>
        <dbReference type="EMBL" id="KAF4619298.1"/>
    </source>
</evidence>
<feature type="compositionally biased region" description="Basic residues" evidence="1">
    <location>
        <begin position="514"/>
        <end position="524"/>
    </location>
</feature>
<proteinExistence type="predicted"/>
<dbReference type="Proteomes" id="UP000521872">
    <property type="component" value="Unassembled WGS sequence"/>
</dbReference>
<gene>
    <name evidence="2" type="ORF">D9613_005596</name>
</gene>
<comment type="caution">
    <text evidence="2">The sequence shown here is derived from an EMBL/GenBank/DDBJ whole genome shotgun (WGS) entry which is preliminary data.</text>
</comment>
<feature type="region of interest" description="Disordered" evidence="1">
    <location>
        <begin position="514"/>
        <end position="613"/>
    </location>
</feature>
<feature type="region of interest" description="Disordered" evidence="1">
    <location>
        <begin position="1"/>
        <end position="174"/>
    </location>
</feature>
<feature type="compositionally biased region" description="Basic residues" evidence="1">
    <location>
        <begin position="37"/>
        <end position="48"/>
    </location>
</feature>
<feature type="compositionally biased region" description="Basic and acidic residues" evidence="1">
    <location>
        <begin position="63"/>
        <end position="75"/>
    </location>
</feature>
<name>A0A8H4QY09_9AGAR</name>
<feature type="region of interest" description="Disordered" evidence="1">
    <location>
        <begin position="271"/>
        <end position="349"/>
    </location>
</feature>
<accession>A0A8H4QY09</accession>
<reference evidence="2 3" key="1">
    <citation type="submission" date="2019-12" db="EMBL/GenBank/DDBJ databases">
        <authorList>
            <person name="Floudas D."/>
            <person name="Bentzer J."/>
            <person name="Ahren D."/>
            <person name="Johansson T."/>
            <person name="Persson P."/>
            <person name="Tunlid A."/>
        </authorList>
    </citation>
    <scope>NUCLEOTIDE SEQUENCE [LARGE SCALE GENOMIC DNA]</scope>
    <source>
        <strain evidence="2 3">CBS 102.39</strain>
    </source>
</reference>
<feature type="compositionally biased region" description="Low complexity" evidence="1">
    <location>
        <begin position="129"/>
        <end position="142"/>
    </location>
</feature>
<feature type="compositionally biased region" description="Polar residues" evidence="1">
    <location>
        <begin position="546"/>
        <end position="576"/>
    </location>
</feature>
<evidence type="ECO:0000313" key="3">
    <source>
        <dbReference type="Proteomes" id="UP000521872"/>
    </source>
</evidence>
<feature type="compositionally biased region" description="Low complexity" evidence="1">
    <location>
        <begin position="309"/>
        <end position="318"/>
    </location>
</feature>
<sequence length="613" mass="64345">MATPSAPGTVSSSSSAPRWGRAGEPGSAFSGLSSRPGRGRGRGGHRGGGRGSGRGNSKAASKVTDEHLPTDKSDSRPPPPSATLAASAPAAVSAPEKSSAPVQSSSTKPKPASRRASRASPAVINTQVPSADVSPAPASARPSHNRRRSSQMGKSNASIPPKINPPALGDNLVRPNRPRVAQVPHTAPIKDAPPHINQKIDIRNDIDALVERVRAVAMDNRPATPGSHIDWAGDDDDSLPDLDDWGISPATFAANKLDVISPIIVEGLKPLPEMSNNSPPSAQSAAHPVKDSSANTKSSPLVQGRKLESPLPSSTSEPQKNVPTARKESQAPQTKAGAKEQQQAPLDHVSNRRLLHPSLPAKPIVAPAVSTSRSRVGATPMRNVAHTKSPINPSLEAKDSYEDGKPEHQEKEKAVVEQVLTEHTNNLDQNLKVVEVMHDAEIPAALSSAPNPLTIQVVPADGAKDSAPKDDVFKNLDGLGASIHAPKAMADSLSAPPTVSSYSDVSLHAHITHGHNHGHTRAHTMGKPSSFNKYSPHEHTSRFARSGQSTPRDGSEGSYHSRTRSSPPIGTQTRPHNATRPIITGDAISRLARTIGKPRTTSSKPQTVASSTD</sequence>
<organism evidence="2 3">
    <name type="scientific">Agrocybe pediades</name>
    <dbReference type="NCBI Taxonomy" id="84607"/>
    <lineage>
        <taxon>Eukaryota</taxon>
        <taxon>Fungi</taxon>
        <taxon>Dikarya</taxon>
        <taxon>Basidiomycota</taxon>
        <taxon>Agaricomycotina</taxon>
        <taxon>Agaricomycetes</taxon>
        <taxon>Agaricomycetidae</taxon>
        <taxon>Agaricales</taxon>
        <taxon>Agaricineae</taxon>
        <taxon>Strophariaceae</taxon>
        <taxon>Agrocybe</taxon>
    </lineage>
</organism>
<feature type="region of interest" description="Disordered" evidence="1">
    <location>
        <begin position="368"/>
        <end position="409"/>
    </location>
</feature>
<evidence type="ECO:0000256" key="1">
    <source>
        <dbReference type="SAM" id="MobiDB-lite"/>
    </source>
</evidence>
<feature type="compositionally biased region" description="Polar residues" evidence="1">
    <location>
        <begin position="292"/>
        <end position="301"/>
    </location>
</feature>
<protein>
    <submittedName>
        <fullName evidence="2">Uncharacterized protein</fullName>
    </submittedName>
</protein>
<feature type="compositionally biased region" description="Basic and acidic residues" evidence="1">
    <location>
        <begin position="396"/>
        <end position="409"/>
    </location>
</feature>
<feature type="compositionally biased region" description="Low complexity" evidence="1">
    <location>
        <begin position="278"/>
        <end position="287"/>
    </location>
</feature>
<keyword evidence="3" id="KW-1185">Reference proteome</keyword>
<feature type="compositionally biased region" description="Low complexity" evidence="1">
    <location>
        <begin position="82"/>
        <end position="101"/>
    </location>
</feature>
<dbReference type="AlphaFoldDB" id="A0A8H4QY09"/>